<evidence type="ECO:0000313" key="4">
    <source>
        <dbReference type="Proteomes" id="UP001295684"/>
    </source>
</evidence>
<keyword evidence="4" id="KW-1185">Reference proteome</keyword>
<feature type="region of interest" description="Disordered" evidence="2">
    <location>
        <begin position="594"/>
        <end position="637"/>
    </location>
</feature>
<evidence type="ECO:0000256" key="1">
    <source>
        <dbReference type="SAM" id="Coils"/>
    </source>
</evidence>
<dbReference type="AlphaFoldDB" id="A0AAD1X311"/>
<evidence type="ECO:0000256" key="2">
    <source>
        <dbReference type="SAM" id="MobiDB-lite"/>
    </source>
</evidence>
<evidence type="ECO:0000313" key="3">
    <source>
        <dbReference type="EMBL" id="CAI2361153.1"/>
    </source>
</evidence>
<feature type="coiled-coil region" evidence="1">
    <location>
        <begin position="375"/>
        <end position="475"/>
    </location>
</feature>
<comment type="caution">
    <text evidence="3">The sequence shown here is derived from an EMBL/GenBank/DDBJ whole genome shotgun (WGS) entry which is preliminary data.</text>
</comment>
<dbReference type="EMBL" id="CAMPGE010002354">
    <property type="protein sequence ID" value="CAI2361153.1"/>
    <property type="molecule type" value="Genomic_DNA"/>
</dbReference>
<dbReference type="Proteomes" id="UP001295684">
    <property type="component" value="Unassembled WGS sequence"/>
</dbReference>
<feature type="coiled-coil region" evidence="1">
    <location>
        <begin position="220"/>
        <end position="338"/>
    </location>
</feature>
<proteinExistence type="predicted"/>
<sequence>MGKNKEGGEQQSGSTQEINLKSPRTIEAAKRQGYLIKELKFQSFPKFKDTIVDLKVTDDIIKLRWERMEAKRQEKVQNVLQERQTMIEADEVVQEEPKSAKKKSDKLKPGSSKAVNPYPSRSVAKNRNGHGKSVSFLADSPDRKLAIEVQYQNDKRRLSHLKKAKKSMIDGYIKKIIQKEEDQAAKEELLYQKRLEIEREKELKLKKENKFRDKIARIRAQELFEKQKNKELTLQKIREENIKKEQEKIARLERQALEKRQQEIHNEKVQLDRERRIREQIDKLIKERQEAETYRRKEVEKKLSLLEEKNRQIDIMKKERAEKIRQEHRQKYEVALQNVQRKEFEKQLMWERNQMILSDKYKKIKKKQIEKEKSMIRKKANKDQEIRQAKEANDEHLRLKLEEFKEKERKFEERLLKHKEKVKLRQKEREDYEEMKRMERDIKKQRILEESELKKNGLQEKLNKEDQRSRDLKLQKEKEKKISIELEAIKKRERLEEAKRLERKKAYTRYKQIEKIEQERSKSSAIKEKINEIVNQKVNISKNAVIMKDQIKERIRSIKATKPDKISKVKINNSMNLSNPTILDLSFDKKKDKSVIINPEDSDARKSYNDAAGSTGKPSKLEKRNNSQTGGRKKKSS</sequence>
<protein>
    <submittedName>
        <fullName evidence="3">Uncharacterized protein</fullName>
    </submittedName>
</protein>
<dbReference type="PANTHER" id="PTHR38019">
    <property type="entry name" value="KDA ANTIGEN P200, PUTATIVE-RELATED"/>
    <property type="match status" value="1"/>
</dbReference>
<accession>A0AAD1X311</accession>
<keyword evidence="1" id="KW-0175">Coiled coil</keyword>
<name>A0AAD1X311_EUPCR</name>
<feature type="compositionally biased region" description="Polar residues" evidence="2">
    <location>
        <begin position="9"/>
        <end position="19"/>
    </location>
</feature>
<dbReference type="PANTHER" id="PTHR38019:SF1">
    <property type="entry name" value="N-ACETYLTRANSFERASE DOMAIN-CONTAINING PROTEIN"/>
    <property type="match status" value="1"/>
</dbReference>
<gene>
    <name evidence="3" type="ORF">ECRASSUSDP1_LOCUS2463</name>
</gene>
<organism evidence="3 4">
    <name type="scientific">Euplotes crassus</name>
    <dbReference type="NCBI Taxonomy" id="5936"/>
    <lineage>
        <taxon>Eukaryota</taxon>
        <taxon>Sar</taxon>
        <taxon>Alveolata</taxon>
        <taxon>Ciliophora</taxon>
        <taxon>Intramacronucleata</taxon>
        <taxon>Spirotrichea</taxon>
        <taxon>Hypotrichia</taxon>
        <taxon>Euplotida</taxon>
        <taxon>Euplotidae</taxon>
        <taxon>Moneuplotes</taxon>
    </lineage>
</organism>
<reference evidence="3" key="1">
    <citation type="submission" date="2023-07" db="EMBL/GenBank/DDBJ databases">
        <authorList>
            <consortium name="AG Swart"/>
            <person name="Singh M."/>
            <person name="Singh A."/>
            <person name="Seah K."/>
            <person name="Emmerich C."/>
        </authorList>
    </citation>
    <scope>NUCLEOTIDE SEQUENCE</scope>
    <source>
        <strain evidence="3">DP1</strain>
    </source>
</reference>
<feature type="region of interest" description="Disordered" evidence="2">
    <location>
        <begin position="1"/>
        <end position="24"/>
    </location>
</feature>
<feature type="region of interest" description="Disordered" evidence="2">
    <location>
        <begin position="86"/>
        <end position="136"/>
    </location>
</feature>